<dbReference type="PROSITE" id="PS50977">
    <property type="entry name" value="HTH_TETR_2"/>
    <property type="match status" value="1"/>
</dbReference>
<dbReference type="Pfam" id="PF00440">
    <property type="entry name" value="TetR_N"/>
    <property type="match status" value="1"/>
</dbReference>
<evidence type="ECO:0000313" key="6">
    <source>
        <dbReference type="EMBL" id="EHB66833.1"/>
    </source>
</evidence>
<keyword evidence="3" id="KW-0804">Transcription</keyword>
<dbReference type="PATRIC" id="fig|743719.3.peg.1053"/>
<evidence type="ECO:0000256" key="2">
    <source>
        <dbReference type="ARBA" id="ARBA00023125"/>
    </source>
</evidence>
<dbReference type="eggNOG" id="COG1309">
    <property type="taxonomic scope" value="Bacteria"/>
</dbReference>
<proteinExistence type="predicted"/>
<dbReference type="PRINTS" id="PR00455">
    <property type="entry name" value="HTHTETR"/>
</dbReference>
<evidence type="ECO:0000256" key="3">
    <source>
        <dbReference type="ARBA" id="ARBA00023163"/>
    </source>
</evidence>
<name>G4HA74_9BACL</name>
<gene>
    <name evidence="6" type="ORF">PaelaDRAFT_1057</name>
</gene>
<accession>G4HA74</accession>
<protein>
    <submittedName>
        <fullName evidence="6">Transcriptional regulator, TetR family</fullName>
    </submittedName>
</protein>
<sequence>MHKEGKVKEMVRASARQHILNVASESFYREGIRSVGIDTIVERAGVSKATLYRHFPTKDDLVMAYLQEQDHINWEHFDEVIAEKEGKPKEQLLALIDATIEMLEPGYHRGCHFLNALAEFSEEDHPVHLLAVEYNRAIRQRLSRLTQLAGVNDDTLTDQLMLVINGALSSVSVYGFSGPAAQLKALSTHLIELYLGQTNE</sequence>
<dbReference type="PANTHER" id="PTHR30055:SF200">
    <property type="entry name" value="HTH-TYPE TRANSCRIPTIONAL REPRESSOR BDCR"/>
    <property type="match status" value="1"/>
</dbReference>
<evidence type="ECO:0000256" key="1">
    <source>
        <dbReference type="ARBA" id="ARBA00023015"/>
    </source>
</evidence>
<dbReference type="InterPro" id="IPR011075">
    <property type="entry name" value="TetR_C"/>
</dbReference>
<keyword evidence="1" id="KW-0805">Transcription regulation</keyword>
<dbReference type="EMBL" id="AGIP01000002">
    <property type="protein sequence ID" value="EHB66833.1"/>
    <property type="molecule type" value="Genomic_DNA"/>
</dbReference>
<evidence type="ECO:0000313" key="7">
    <source>
        <dbReference type="Proteomes" id="UP000003891"/>
    </source>
</evidence>
<dbReference type="SUPFAM" id="SSF48498">
    <property type="entry name" value="Tetracyclin repressor-like, C-terminal domain"/>
    <property type="match status" value="1"/>
</dbReference>
<keyword evidence="2 4" id="KW-0238">DNA-binding</keyword>
<dbReference type="Proteomes" id="UP000003891">
    <property type="component" value="Unassembled WGS sequence"/>
</dbReference>
<dbReference type="GO" id="GO:0003700">
    <property type="term" value="F:DNA-binding transcription factor activity"/>
    <property type="evidence" value="ECO:0007669"/>
    <property type="project" value="TreeGrafter"/>
</dbReference>
<feature type="domain" description="HTH tetR-type" evidence="5">
    <location>
        <begin position="13"/>
        <end position="73"/>
    </location>
</feature>
<evidence type="ECO:0000256" key="4">
    <source>
        <dbReference type="PROSITE-ProRule" id="PRU00335"/>
    </source>
</evidence>
<reference evidence="6 7" key="1">
    <citation type="submission" date="2011-09" db="EMBL/GenBank/DDBJ databases">
        <title>The draft genome of Paenibacillus lactis 154.</title>
        <authorList>
            <consortium name="US DOE Joint Genome Institute (JGI-PGF)"/>
            <person name="Lucas S."/>
            <person name="Han J."/>
            <person name="Lapidus A."/>
            <person name="Cheng J.-F."/>
            <person name="Goodwin L."/>
            <person name="Pitluck S."/>
            <person name="Peters L."/>
            <person name="Land M.L."/>
            <person name="Hauser L."/>
            <person name="Siebers A."/>
            <person name="Thelen M."/>
            <person name="Hugenholtz P."/>
            <person name="Allgaier M."/>
            <person name="Woyke T.J."/>
        </authorList>
    </citation>
    <scope>NUCLEOTIDE SEQUENCE [LARGE SCALE GENOMIC DNA]</scope>
    <source>
        <strain evidence="6 7">154</strain>
    </source>
</reference>
<dbReference type="RefSeq" id="WP_007128233.1">
    <property type="nucleotide sequence ID" value="NZ_AGIP01000002.1"/>
</dbReference>
<evidence type="ECO:0000259" key="5">
    <source>
        <dbReference type="PROSITE" id="PS50977"/>
    </source>
</evidence>
<dbReference type="PANTHER" id="PTHR30055">
    <property type="entry name" value="HTH-TYPE TRANSCRIPTIONAL REGULATOR RUTR"/>
    <property type="match status" value="1"/>
</dbReference>
<dbReference type="InterPro" id="IPR001647">
    <property type="entry name" value="HTH_TetR"/>
</dbReference>
<dbReference type="InterPro" id="IPR050109">
    <property type="entry name" value="HTH-type_TetR-like_transc_reg"/>
</dbReference>
<dbReference type="Gene3D" id="1.10.357.10">
    <property type="entry name" value="Tetracycline Repressor, domain 2"/>
    <property type="match status" value="1"/>
</dbReference>
<organism evidence="6 7">
    <name type="scientific">Paenibacillus lactis 154</name>
    <dbReference type="NCBI Taxonomy" id="743719"/>
    <lineage>
        <taxon>Bacteria</taxon>
        <taxon>Bacillati</taxon>
        <taxon>Bacillota</taxon>
        <taxon>Bacilli</taxon>
        <taxon>Bacillales</taxon>
        <taxon>Paenibacillaceae</taxon>
        <taxon>Paenibacillus</taxon>
    </lineage>
</organism>
<dbReference type="InterPro" id="IPR009057">
    <property type="entry name" value="Homeodomain-like_sf"/>
</dbReference>
<dbReference type="AlphaFoldDB" id="G4HA74"/>
<dbReference type="SUPFAM" id="SSF46689">
    <property type="entry name" value="Homeodomain-like"/>
    <property type="match status" value="1"/>
</dbReference>
<dbReference type="Pfam" id="PF16925">
    <property type="entry name" value="TetR_C_13"/>
    <property type="match status" value="1"/>
</dbReference>
<dbReference type="InterPro" id="IPR036271">
    <property type="entry name" value="Tet_transcr_reg_TetR-rel_C_sf"/>
</dbReference>
<feature type="DNA-binding region" description="H-T-H motif" evidence="4">
    <location>
        <begin position="36"/>
        <end position="55"/>
    </location>
</feature>
<dbReference type="STRING" id="743719.PaelaDRAFT_1057"/>
<dbReference type="GO" id="GO:0000976">
    <property type="term" value="F:transcription cis-regulatory region binding"/>
    <property type="evidence" value="ECO:0007669"/>
    <property type="project" value="TreeGrafter"/>
</dbReference>